<dbReference type="InterPro" id="IPR013798">
    <property type="entry name" value="Indole-3-glycerol_P_synth_dom"/>
</dbReference>
<dbReference type="EC" id="4.1.1.48" evidence="8"/>
<proteinExistence type="inferred from homology"/>
<dbReference type="AlphaFoldDB" id="A0A066UJN9"/>
<keyword evidence="7 8" id="KW-0456">Lyase</keyword>
<dbReference type="Pfam" id="PF00218">
    <property type="entry name" value="IGPS"/>
    <property type="match status" value="1"/>
</dbReference>
<dbReference type="GO" id="GO:0004425">
    <property type="term" value="F:indole-3-glycerol-phosphate synthase activity"/>
    <property type="evidence" value="ECO:0007669"/>
    <property type="project" value="UniProtKB-UniRule"/>
</dbReference>
<dbReference type="HAMAP" id="MF_00134_B">
    <property type="entry name" value="IGPS_B"/>
    <property type="match status" value="1"/>
</dbReference>
<evidence type="ECO:0000256" key="6">
    <source>
        <dbReference type="ARBA" id="ARBA00023141"/>
    </source>
</evidence>
<dbReference type="InterPro" id="IPR001468">
    <property type="entry name" value="Indole-3-GlycerolPSynthase_CS"/>
</dbReference>
<evidence type="ECO:0000256" key="4">
    <source>
        <dbReference type="ARBA" id="ARBA00022793"/>
    </source>
</evidence>
<dbReference type="FunFam" id="3.20.20.70:FF:000024">
    <property type="entry name" value="Indole-3-glycerol phosphate synthase"/>
    <property type="match status" value="1"/>
</dbReference>
<dbReference type="InterPro" id="IPR013785">
    <property type="entry name" value="Aldolase_TIM"/>
</dbReference>
<dbReference type="SUPFAM" id="SSF51366">
    <property type="entry name" value="Ribulose-phoshate binding barrel"/>
    <property type="match status" value="1"/>
</dbReference>
<keyword evidence="6 8" id="KW-0057">Aromatic amino acid biosynthesis</keyword>
<keyword evidence="11" id="KW-1185">Reference proteome</keyword>
<dbReference type="NCBIfam" id="NF001373">
    <property type="entry name" value="PRK00278.1-6"/>
    <property type="match status" value="1"/>
</dbReference>
<protein>
    <recommendedName>
        <fullName evidence="8">Indole-3-glycerol phosphate synthase</fullName>
        <shortName evidence="8">IGPS</shortName>
        <ecNumber evidence="8">4.1.1.48</ecNumber>
    </recommendedName>
</protein>
<comment type="caution">
    <text evidence="10">The sequence shown here is derived from an EMBL/GenBank/DDBJ whole genome shotgun (WGS) entry which is preliminary data.</text>
</comment>
<organism evidence="10 11">
    <name type="scientific">Moraxella bovoculi 237</name>
    <dbReference type="NCBI Taxonomy" id="743974"/>
    <lineage>
        <taxon>Bacteria</taxon>
        <taxon>Pseudomonadati</taxon>
        <taxon>Pseudomonadota</taxon>
        <taxon>Gammaproteobacteria</taxon>
        <taxon>Moraxellales</taxon>
        <taxon>Moraxellaceae</taxon>
        <taxon>Moraxella</taxon>
    </lineage>
</organism>
<keyword evidence="5 8" id="KW-0822">Tryptophan biosynthesis</keyword>
<dbReference type="RefSeq" id="WP_036363002.1">
    <property type="nucleotide sequence ID" value="NZ_AOMT01000005.1"/>
</dbReference>
<comment type="catalytic activity">
    <reaction evidence="1 8">
        <text>1-(2-carboxyphenylamino)-1-deoxy-D-ribulose 5-phosphate + H(+) = (1S,2R)-1-C-(indol-3-yl)glycerol 3-phosphate + CO2 + H2O</text>
        <dbReference type="Rhea" id="RHEA:23476"/>
        <dbReference type="ChEBI" id="CHEBI:15377"/>
        <dbReference type="ChEBI" id="CHEBI:15378"/>
        <dbReference type="ChEBI" id="CHEBI:16526"/>
        <dbReference type="ChEBI" id="CHEBI:58613"/>
        <dbReference type="ChEBI" id="CHEBI:58866"/>
        <dbReference type="EC" id="4.1.1.48"/>
    </reaction>
</comment>
<dbReference type="GO" id="GO:0004640">
    <property type="term" value="F:phosphoribosylanthranilate isomerase activity"/>
    <property type="evidence" value="ECO:0007669"/>
    <property type="project" value="TreeGrafter"/>
</dbReference>
<evidence type="ECO:0000256" key="7">
    <source>
        <dbReference type="ARBA" id="ARBA00023239"/>
    </source>
</evidence>
<dbReference type="GO" id="GO:0000162">
    <property type="term" value="P:L-tryptophan biosynthetic process"/>
    <property type="evidence" value="ECO:0007669"/>
    <property type="project" value="UniProtKB-UniRule"/>
</dbReference>
<dbReference type="OrthoDB" id="9804217at2"/>
<evidence type="ECO:0000256" key="1">
    <source>
        <dbReference type="ARBA" id="ARBA00001633"/>
    </source>
</evidence>
<dbReference type="CDD" id="cd00331">
    <property type="entry name" value="IGPS"/>
    <property type="match status" value="1"/>
</dbReference>
<evidence type="ECO:0000313" key="11">
    <source>
        <dbReference type="Proteomes" id="UP000035860"/>
    </source>
</evidence>
<evidence type="ECO:0000256" key="8">
    <source>
        <dbReference type="HAMAP-Rule" id="MF_00134"/>
    </source>
</evidence>
<dbReference type="PANTHER" id="PTHR22854:SF2">
    <property type="entry name" value="INDOLE-3-GLYCEROL-PHOSPHATE SYNTHASE"/>
    <property type="match status" value="1"/>
</dbReference>
<dbReference type="Gene3D" id="3.20.20.70">
    <property type="entry name" value="Aldolase class I"/>
    <property type="match status" value="1"/>
</dbReference>
<gene>
    <name evidence="8 10" type="primary">trpC</name>
    <name evidence="10" type="ORF">MBO_02795</name>
</gene>
<evidence type="ECO:0000256" key="3">
    <source>
        <dbReference type="ARBA" id="ARBA00022605"/>
    </source>
</evidence>
<sequence length="278" mass="30758">MTSSSTPSILQKIVTTKHEEIAAAKALVSQDELIRLIRLNNDKPRGFANALRAVNTTEGKIGVISEIKQASPSKGIICQNFNAVDAAKGYEQAGATCLSVLTDRQYFKGHDHYMIKARNVTNLPVLRKDFMVDEYHIYESRALGADCILLIMACLDDKTVAHLHKIAIDLGMDVLIEIHTQQELERALKLPKSTHNIYGINNRDLNTFKVDLAHSIRLCEQLFATLGGDALVVSESGINDANDIHLMQKNNIHHFLIGEQFMKTDDAGAALAELLKSI</sequence>
<keyword evidence="4 8" id="KW-0210">Decarboxylase</keyword>
<reference evidence="10 11" key="1">
    <citation type="journal article" date="2014" name="Genome Announc.">
        <title>Draft Genome Sequence of Moraxella bovoculi Strain 237T (ATCC BAA-1259T) Isolated from a Calf with Infectious Bovine Keratoconjunctivitis.</title>
        <authorList>
            <person name="Calcutt M.J."/>
            <person name="Foecking M.F."/>
            <person name="Martin N.T."/>
            <person name="Mhlanga-Mutangadura T."/>
            <person name="Reilly T.J."/>
        </authorList>
    </citation>
    <scope>NUCLEOTIDE SEQUENCE [LARGE SCALE GENOMIC DNA]</scope>
    <source>
        <strain evidence="10 11">237</strain>
    </source>
</reference>
<dbReference type="eggNOG" id="COG0134">
    <property type="taxonomic scope" value="Bacteria"/>
</dbReference>
<accession>A0A066UJN9</accession>
<feature type="domain" description="Indole-3-glycerol phosphate synthase" evidence="9">
    <location>
        <begin position="10"/>
        <end position="274"/>
    </location>
</feature>
<dbReference type="UniPathway" id="UPA00035">
    <property type="reaction ID" value="UER00043"/>
</dbReference>
<evidence type="ECO:0000256" key="5">
    <source>
        <dbReference type="ARBA" id="ARBA00022822"/>
    </source>
</evidence>
<dbReference type="NCBIfam" id="NF001377">
    <property type="entry name" value="PRK00278.2-4"/>
    <property type="match status" value="1"/>
</dbReference>
<evidence type="ECO:0000313" key="10">
    <source>
        <dbReference type="EMBL" id="KDN26082.1"/>
    </source>
</evidence>
<keyword evidence="3 8" id="KW-0028">Amino-acid biosynthesis</keyword>
<dbReference type="InterPro" id="IPR011060">
    <property type="entry name" value="RibuloseP-bd_barrel"/>
</dbReference>
<comment type="pathway">
    <text evidence="2 8">Amino-acid biosynthesis; L-tryptophan biosynthesis; L-tryptophan from chorismate: step 4/5.</text>
</comment>
<evidence type="ECO:0000256" key="2">
    <source>
        <dbReference type="ARBA" id="ARBA00004696"/>
    </source>
</evidence>
<dbReference type="InterPro" id="IPR045186">
    <property type="entry name" value="Indole-3-glycerol_P_synth"/>
</dbReference>
<evidence type="ECO:0000259" key="9">
    <source>
        <dbReference type="Pfam" id="PF00218"/>
    </source>
</evidence>
<dbReference type="Proteomes" id="UP000035860">
    <property type="component" value="Unassembled WGS sequence"/>
</dbReference>
<dbReference type="PROSITE" id="PS00614">
    <property type="entry name" value="IGPS"/>
    <property type="match status" value="1"/>
</dbReference>
<comment type="similarity">
    <text evidence="8">Belongs to the TrpC family.</text>
</comment>
<name>A0A066UJN9_9GAMM</name>
<dbReference type="PANTHER" id="PTHR22854">
    <property type="entry name" value="TRYPTOPHAN BIOSYNTHESIS PROTEIN"/>
    <property type="match status" value="1"/>
</dbReference>
<dbReference type="EMBL" id="AOMT01000005">
    <property type="protein sequence ID" value="KDN26082.1"/>
    <property type="molecule type" value="Genomic_DNA"/>
</dbReference>